<dbReference type="SUPFAM" id="SSF75304">
    <property type="entry name" value="Amidase signature (AS) enzymes"/>
    <property type="match status" value="1"/>
</dbReference>
<dbReference type="Gene3D" id="3.90.1300.10">
    <property type="entry name" value="Amidase signature (AS) domain"/>
    <property type="match status" value="1"/>
</dbReference>
<dbReference type="Pfam" id="PF01425">
    <property type="entry name" value="Amidase"/>
    <property type="match status" value="1"/>
</dbReference>
<dbReference type="EMBL" id="JAQQFR010000004">
    <property type="protein sequence ID" value="MFL9878408.1"/>
    <property type="molecule type" value="Genomic_DNA"/>
</dbReference>
<keyword evidence="3" id="KW-1185">Reference proteome</keyword>
<dbReference type="InterPro" id="IPR000120">
    <property type="entry name" value="Amidase"/>
</dbReference>
<proteinExistence type="predicted"/>
<evidence type="ECO:0000313" key="3">
    <source>
        <dbReference type="Proteomes" id="UP001629214"/>
    </source>
</evidence>
<feature type="domain" description="Amidase" evidence="1">
    <location>
        <begin position="24"/>
        <end position="407"/>
    </location>
</feature>
<dbReference type="RefSeq" id="WP_408167331.1">
    <property type="nucleotide sequence ID" value="NZ_JAQQFR010000004.1"/>
</dbReference>
<name>A0ABW8Z6E8_9BURK</name>
<organism evidence="2 3">
    <name type="scientific">Herbaspirillum rhizosphaerae</name>
    <dbReference type="NCBI Taxonomy" id="346179"/>
    <lineage>
        <taxon>Bacteria</taxon>
        <taxon>Pseudomonadati</taxon>
        <taxon>Pseudomonadota</taxon>
        <taxon>Betaproteobacteria</taxon>
        <taxon>Burkholderiales</taxon>
        <taxon>Oxalobacteraceae</taxon>
        <taxon>Herbaspirillum</taxon>
    </lineage>
</organism>
<sequence>MEKNSGVQLARRIAAGELPAQDAMAEACERIATSEPEIQAFVATLDRATALSHAAQARGPLAGLAVAVKDIFDTADLPTAYGSSIYAGYQPGSDAAIVSLIRRAGGTVIGKTVTCEFAYMAPTQTRNPADLRRTAGGSSSGSAAAVAAGMVPFAIGTQTGGSTIRPASFCGIAGYKPSYDLFPTPGMKCFSWSLDTVGLFAATVTDVAWFAEALIGRSLARSPLDMRQLVVGIPQAYPWEAPSASATQAVQQASTAIEAAGGKVRQIALPAWIGELYRAHAPLQEYEATQTLAFEFDRHRGSLSPMLGDFLQRAQRISVVQYDAARKLIDDAKMQMDSLFEGIDVLLTPSAPGEAPMGWTSTGDPAFNKVWTLLGTPCVSVPGLSGLEGCPMGVQVIAPPWQDQRCLAAAALVEAAIRTCRF</sequence>
<dbReference type="InterPro" id="IPR036928">
    <property type="entry name" value="AS_sf"/>
</dbReference>
<evidence type="ECO:0000313" key="2">
    <source>
        <dbReference type="EMBL" id="MFL9878408.1"/>
    </source>
</evidence>
<dbReference type="PANTHER" id="PTHR11895:SF151">
    <property type="entry name" value="GLUTAMYL-TRNA(GLN) AMIDOTRANSFERASE SUBUNIT A"/>
    <property type="match status" value="1"/>
</dbReference>
<comment type="caution">
    <text evidence="2">The sequence shown here is derived from an EMBL/GenBank/DDBJ whole genome shotgun (WGS) entry which is preliminary data.</text>
</comment>
<protein>
    <submittedName>
        <fullName evidence="2">Amidase</fullName>
    </submittedName>
</protein>
<reference evidence="2 3" key="1">
    <citation type="journal article" date="2024" name="Chem. Sci.">
        <title>Discovery of megapolipeptins by genome mining of a Burkholderiales bacteria collection.</title>
        <authorList>
            <person name="Paulo B.S."/>
            <person name="Recchia M.J.J."/>
            <person name="Lee S."/>
            <person name="Fergusson C.H."/>
            <person name="Romanowski S.B."/>
            <person name="Hernandez A."/>
            <person name="Krull N."/>
            <person name="Liu D.Y."/>
            <person name="Cavanagh H."/>
            <person name="Bos A."/>
            <person name="Gray C.A."/>
            <person name="Murphy B.T."/>
            <person name="Linington R.G."/>
            <person name="Eustaquio A.S."/>
        </authorList>
    </citation>
    <scope>NUCLEOTIDE SEQUENCE [LARGE SCALE GENOMIC DNA]</scope>
    <source>
        <strain evidence="2 3">RL21-008-BIB-B</strain>
    </source>
</reference>
<dbReference type="InterPro" id="IPR023631">
    <property type="entry name" value="Amidase_dom"/>
</dbReference>
<gene>
    <name evidence="2" type="ORF">PQR63_08450</name>
</gene>
<evidence type="ECO:0000259" key="1">
    <source>
        <dbReference type="Pfam" id="PF01425"/>
    </source>
</evidence>
<dbReference type="PANTHER" id="PTHR11895">
    <property type="entry name" value="TRANSAMIDASE"/>
    <property type="match status" value="1"/>
</dbReference>
<dbReference type="Proteomes" id="UP001629214">
    <property type="component" value="Unassembled WGS sequence"/>
</dbReference>
<accession>A0ABW8Z6E8</accession>